<name>A0A843W0Y3_COLES</name>
<keyword evidence="1" id="KW-0472">Membrane</keyword>
<gene>
    <name evidence="2" type="ORF">Taro_033168</name>
</gene>
<organism evidence="2 3">
    <name type="scientific">Colocasia esculenta</name>
    <name type="common">Wild taro</name>
    <name type="synonym">Arum esculentum</name>
    <dbReference type="NCBI Taxonomy" id="4460"/>
    <lineage>
        <taxon>Eukaryota</taxon>
        <taxon>Viridiplantae</taxon>
        <taxon>Streptophyta</taxon>
        <taxon>Embryophyta</taxon>
        <taxon>Tracheophyta</taxon>
        <taxon>Spermatophyta</taxon>
        <taxon>Magnoliopsida</taxon>
        <taxon>Liliopsida</taxon>
        <taxon>Araceae</taxon>
        <taxon>Aroideae</taxon>
        <taxon>Colocasieae</taxon>
        <taxon>Colocasia</taxon>
    </lineage>
</organism>
<keyword evidence="1" id="KW-0812">Transmembrane</keyword>
<dbReference type="OrthoDB" id="779821at2759"/>
<dbReference type="AlphaFoldDB" id="A0A843W0Y3"/>
<feature type="transmembrane region" description="Helical" evidence="1">
    <location>
        <begin position="87"/>
        <end position="106"/>
    </location>
</feature>
<evidence type="ECO:0000313" key="3">
    <source>
        <dbReference type="Proteomes" id="UP000652761"/>
    </source>
</evidence>
<evidence type="ECO:0000313" key="2">
    <source>
        <dbReference type="EMBL" id="MQM00438.1"/>
    </source>
</evidence>
<dbReference type="PANTHER" id="PTHR35834:SF2">
    <property type="entry name" value="ATAXIN-10 DOMAIN-CONTAINING PROTEIN"/>
    <property type="match status" value="1"/>
</dbReference>
<keyword evidence="3" id="KW-1185">Reference proteome</keyword>
<sequence>MPKEKRRRRKSGCRSKCKEISRVAGSIKSEIQSWIDCESVGRLVSALWKLTWSSSSLPAAEEDALVGFLRVFEERLSRGFNRGLQDVVLRLGAFPTIAAVLATPFVDLRLREGWAMVRFNHDLSSLVLRSLVAMRMPSTMRVLQYLVAAIKIALVDEMHADGQFPGIVGFLSSPDTNMAVAALDLLLQVAYYVRKEAVDCKIEASIVKWLVVLQRSDLGGSLIEMDEGDPCAAVECGCEEEARRRV</sequence>
<keyword evidence="1" id="KW-1133">Transmembrane helix</keyword>
<reference evidence="2" key="1">
    <citation type="submission" date="2017-07" db="EMBL/GenBank/DDBJ databases">
        <title>Taro Niue Genome Assembly and Annotation.</title>
        <authorList>
            <person name="Atibalentja N."/>
            <person name="Keating K."/>
            <person name="Fields C.J."/>
        </authorList>
    </citation>
    <scope>NUCLEOTIDE SEQUENCE</scope>
    <source>
        <strain evidence="2">Niue_2</strain>
        <tissue evidence="2">Leaf</tissue>
    </source>
</reference>
<evidence type="ECO:0000256" key="1">
    <source>
        <dbReference type="SAM" id="Phobius"/>
    </source>
</evidence>
<proteinExistence type="predicted"/>
<protein>
    <submittedName>
        <fullName evidence="2">Uncharacterized protein</fullName>
    </submittedName>
</protein>
<dbReference type="PANTHER" id="PTHR35834">
    <property type="entry name" value="ARMADILLO-TYPE FOLD PROTEIN-RELATED"/>
    <property type="match status" value="1"/>
</dbReference>
<dbReference type="Proteomes" id="UP000652761">
    <property type="component" value="Unassembled WGS sequence"/>
</dbReference>
<dbReference type="EMBL" id="NMUH01002513">
    <property type="protein sequence ID" value="MQM00438.1"/>
    <property type="molecule type" value="Genomic_DNA"/>
</dbReference>
<comment type="caution">
    <text evidence="2">The sequence shown here is derived from an EMBL/GenBank/DDBJ whole genome shotgun (WGS) entry which is preliminary data.</text>
</comment>
<accession>A0A843W0Y3</accession>